<comment type="caution">
    <text evidence="2">The sequence shown here is derived from an EMBL/GenBank/DDBJ whole genome shotgun (WGS) entry which is preliminary data.</text>
</comment>
<dbReference type="AlphaFoldDB" id="A0A2P6Q9B2"/>
<evidence type="ECO:0000256" key="1">
    <source>
        <dbReference type="SAM" id="Phobius"/>
    </source>
</evidence>
<accession>A0A2P6Q9B2</accession>
<feature type="transmembrane region" description="Helical" evidence="1">
    <location>
        <begin position="12"/>
        <end position="31"/>
    </location>
</feature>
<keyword evidence="1" id="KW-1133">Transmembrane helix</keyword>
<reference evidence="2 3" key="1">
    <citation type="journal article" date="2018" name="Nat. Genet.">
        <title>The Rosa genome provides new insights in the design of modern roses.</title>
        <authorList>
            <person name="Bendahmane M."/>
        </authorList>
    </citation>
    <scope>NUCLEOTIDE SEQUENCE [LARGE SCALE GENOMIC DNA]</scope>
    <source>
        <strain evidence="3">cv. Old Blush</strain>
    </source>
</reference>
<evidence type="ECO:0000313" key="3">
    <source>
        <dbReference type="Proteomes" id="UP000238479"/>
    </source>
</evidence>
<keyword evidence="3" id="KW-1185">Reference proteome</keyword>
<protein>
    <submittedName>
        <fullName evidence="2">Uncharacterized protein</fullName>
    </submittedName>
</protein>
<dbReference type="Gramene" id="PRQ30770">
    <property type="protein sequence ID" value="PRQ30770"/>
    <property type="gene ID" value="RchiOBHm_Chr5g0028251"/>
</dbReference>
<dbReference type="Proteomes" id="UP000238479">
    <property type="component" value="Chromosome 5"/>
</dbReference>
<proteinExistence type="predicted"/>
<keyword evidence="1" id="KW-0812">Transmembrane</keyword>
<keyword evidence="1" id="KW-0472">Membrane</keyword>
<evidence type="ECO:0000313" key="2">
    <source>
        <dbReference type="EMBL" id="PRQ30770.1"/>
    </source>
</evidence>
<organism evidence="2 3">
    <name type="scientific">Rosa chinensis</name>
    <name type="common">China rose</name>
    <dbReference type="NCBI Taxonomy" id="74649"/>
    <lineage>
        <taxon>Eukaryota</taxon>
        <taxon>Viridiplantae</taxon>
        <taxon>Streptophyta</taxon>
        <taxon>Embryophyta</taxon>
        <taxon>Tracheophyta</taxon>
        <taxon>Spermatophyta</taxon>
        <taxon>Magnoliopsida</taxon>
        <taxon>eudicotyledons</taxon>
        <taxon>Gunneridae</taxon>
        <taxon>Pentapetalae</taxon>
        <taxon>rosids</taxon>
        <taxon>fabids</taxon>
        <taxon>Rosales</taxon>
        <taxon>Rosaceae</taxon>
        <taxon>Rosoideae</taxon>
        <taxon>Rosoideae incertae sedis</taxon>
        <taxon>Rosa</taxon>
    </lineage>
</organism>
<dbReference type="EMBL" id="PDCK01000043">
    <property type="protein sequence ID" value="PRQ30770.1"/>
    <property type="molecule type" value="Genomic_DNA"/>
</dbReference>
<name>A0A2P6Q9B2_ROSCH</name>
<sequence length="72" mass="7862">MDSTGAPLHYYAQIHSTIVCLASVQSLLLVIKKILCSNTQRVPRVLKGHSLFKIENADSGTLSVIRNAPTEI</sequence>
<gene>
    <name evidence="2" type="ORF">RchiOBHm_Chr5g0028251</name>
</gene>